<dbReference type="EMBL" id="JAUSRA010000001">
    <property type="protein sequence ID" value="MDP9793309.1"/>
    <property type="molecule type" value="Genomic_DNA"/>
</dbReference>
<name>A0ABT9MPJ9_9ACTN</name>
<evidence type="ECO:0000256" key="2">
    <source>
        <dbReference type="SAM" id="SignalP"/>
    </source>
</evidence>
<keyword evidence="2" id="KW-0732">Signal</keyword>
<feature type="signal peptide" evidence="2">
    <location>
        <begin position="1"/>
        <end position="26"/>
    </location>
</feature>
<evidence type="ECO:0000256" key="1">
    <source>
        <dbReference type="SAM" id="MobiDB-lite"/>
    </source>
</evidence>
<reference evidence="3 4" key="1">
    <citation type="submission" date="2023-07" db="EMBL/GenBank/DDBJ databases">
        <title>Sequencing the genomes of 1000 actinobacteria strains.</title>
        <authorList>
            <person name="Klenk H.-P."/>
        </authorList>
    </citation>
    <scope>NUCLEOTIDE SEQUENCE [LARGE SCALE GENOMIC DNA]</scope>
    <source>
        <strain evidence="3 4">DSM 44710</strain>
    </source>
</reference>
<evidence type="ECO:0000313" key="3">
    <source>
        <dbReference type="EMBL" id="MDP9793309.1"/>
    </source>
</evidence>
<protein>
    <submittedName>
        <fullName evidence="3">Uncharacterized protein</fullName>
    </submittedName>
</protein>
<feature type="region of interest" description="Disordered" evidence="1">
    <location>
        <begin position="28"/>
        <end position="65"/>
    </location>
</feature>
<comment type="caution">
    <text evidence="3">The sequence shown here is derived from an EMBL/GenBank/DDBJ whole genome shotgun (WGS) entry which is preliminary data.</text>
</comment>
<dbReference type="Proteomes" id="UP001240984">
    <property type="component" value="Unassembled WGS sequence"/>
</dbReference>
<organism evidence="3 4">
    <name type="scientific">Catenuloplanes nepalensis</name>
    <dbReference type="NCBI Taxonomy" id="587533"/>
    <lineage>
        <taxon>Bacteria</taxon>
        <taxon>Bacillati</taxon>
        <taxon>Actinomycetota</taxon>
        <taxon>Actinomycetes</taxon>
        <taxon>Micromonosporales</taxon>
        <taxon>Micromonosporaceae</taxon>
        <taxon>Catenuloplanes</taxon>
    </lineage>
</organism>
<gene>
    <name evidence="3" type="ORF">J2S43_001821</name>
</gene>
<sequence>MQVRSVVVAFVAVGALVAGGAVPATAGVPLDPPHPTPGGPTPPAEPPVSGPVNLDSLTASVRPDGGGRRGVAVTFDRASRTASGEKPAAATQFVFLFDRALSLHPEHFPVCDRGSLPAGCDPGSIVGTGSAVLYPGLSADVVVHNTRFTDGARGVLITIPATGTVLENRFERVRGPYRGRFRWGSDELLPSALPPAERGATTRFTVTFGATANGHSFVTTDSRRPLTLGLWSRFVTGQTLLVTDRT</sequence>
<keyword evidence="4" id="KW-1185">Reference proteome</keyword>
<evidence type="ECO:0000313" key="4">
    <source>
        <dbReference type="Proteomes" id="UP001240984"/>
    </source>
</evidence>
<feature type="compositionally biased region" description="Pro residues" evidence="1">
    <location>
        <begin position="30"/>
        <end position="49"/>
    </location>
</feature>
<accession>A0ABT9MPJ9</accession>
<dbReference type="RefSeq" id="WP_306828335.1">
    <property type="nucleotide sequence ID" value="NZ_JAUSRA010000001.1"/>
</dbReference>
<feature type="chain" id="PRO_5046077611" evidence="2">
    <location>
        <begin position="27"/>
        <end position="246"/>
    </location>
</feature>
<proteinExistence type="predicted"/>